<dbReference type="PANTHER" id="PTHR43157">
    <property type="entry name" value="PHOSPHATIDYLINOSITOL-GLYCAN BIOSYNTHESIS CLASS F PROTEIN-RELATED"/>
    <property type="match status" value="1"/>
</dbReference>
<keyword evidence="1" id="KW-0560">Oxidoreductase</keyword>
<reference evidence="3 4" key="1">
    <citation type="journal article" date="2015" name="Int. J. Syst. Evol. Microbiol.">
        <title>Amycolatopsis rhabdoformis sp. nov., an actinomycete isolated from a tropical forest soil.</title>
        <authorList>
            <person name="Souza W.R."/>
            <person name="Silva R.E."/>
            <person name="Goodfellow M."/>
            <person name="Busarakam K."/>
            <person name="Figueiro F.S."/>
            <person name="Ferreira D."/>
            <person name="Rodrigues-Filho E."/>
            <person name="Moraes L.A.B."/>
            <person name="Zucchi T.D."/>
        </authorList>
    </citation>
    <scope>NUCLEOTIDE SEQUENCE [LARGE SCALE GENOMIC DNA]</scope>
    <source>
        <strain evidence="3 4">NCIMB 14900</strain>
    </source>
</reference>
<proteinExistence type="inferred from homology"/>
<evidence type="ECO:0000256" key="1">
    <source>
        <dbReference type="ARBA" id="ARBA00023002"/>
    </source>
</evidence>
<dbReference type="EMBL" id="CP142149">
    <property type="protein sequence ID" value="WSE32262.1"/>
    <property type="molecule type" value="Genomic_DNA"/>
</dbReference>
<organism evidence="3 4">
    <name type="scientific">Amycolatopsis rhabdoformis</name>
    <dbReference type="NCBI Taxonomy" id="1448059"/>
    <lineage>
        <taxon>Bacteria</taxon>
        <taxon>Bacillati</taxon>
        <taxon>Actinomycetota</taxon>
        <taxon>Actinomycetes</taxon>
        <taxon>Pseudonocardiales</taxon>
        <taxon>Pseudonocardiaceae</taxon>
        <taxon>Amycolatopsis</taxon>
    </lineage>
</organism>
<gene>
    <name evidence="3" type="ORF">VSH64_09085</name>
</gene>
<protein>
    <submittedName>
        <fullName evidence="3">SDR family NAD(P)-dependent oxidoreductase</fullName>
    </submittedName>
</protein>
<dbReference type="Gene3D" id="3.40.50.720">
    <property type="entry name" value="NAD(P)-binding Rossmann-like Domain"/>
    <property type="match status" value="1"/>
</dbReference>
<dbReference type="Pfam" id="PF00106">
    <property type="entry name" value="adh_short"/>
    <property type="match status" value="1"/>
</dbReference>
<dbReference type="SUPFAM" id="SSF51735">
    <property type="entry name" value="NAD(P)-binding Rossmann-fold domains"/>
    <property type="match status" value="1"/>
</dbReference>
<evidence type="ECO:0000313" key="4">
    <source>
        <dbReference type="Proteomes" id="UP001330812"/>
    </source>
</evidence>
<dbReference type="Proteomes" id="UP001330812">
    <property type="component" value="Chromosome"/>
</dbReference>
<dbReference type="PRINTS" id="PR00081">
    <property type="entry name" value="GDHRDH"/>
</dbReference>
<evidence type="ECO:0000313" key="3">
    <source>
        <dbReference type="EMBL" id="WSE32262.1"/>
    </source>
</evidence>
<accession>A0ABZ1ICY2</accession>
<sequence length="276" mass="29991">MPENRVIMLTGSTDGIGFETVRRLATPGATVVVHARNDEEGAAAYQRLVNSGVDSRRLQPAIADFADLRQVADLAAAVADTYPQLDVLVNNAGIGGTNHRTVTKDGHEQTFQVNYLAPYLLTRLLVNTLAASPVGRVVNVSSSLHRGGRINWTDPSWKRRYNRGAAYAQSKLALTMFTAALTELEPKIHEAISVHPGIIATGMLPHYSYRGRPVSEGAEVLARLADPDAKVLNGCFYDGRLPARAASAAVEPEAVGKLWRVSERLTLLDQRRTDRA</sequence>
<dbReference type="RefSeq" id="WP_326835070.1">
    <property type="nucleotide sequence ID" value="NZ_CP142149.1"/>
</dbReference>
<dbReference type="InterPro" id="IPR036291">
    <property type="entry name" value="NAD(P)-bd_dom_sf"/>
</dbReference>
<dbReference type="InterPro" id="IPR002347">
    <property type="entry name" value="SDR_fam"/>
</dbReference>
<comment type="similarity">
    <text evidence="2">Belongs to the short-chain dehydrogenases/reductases (SDR) family.</text>
</comment>
<dbReference type="PANTHER" id="PTHR43157:SF31">
    <property type="entry name" value="PHOSPHATIDYLINOSITOL-GLYCAN BIOSYNTHESIS CLASS F PROTEIN"/>
    <property type="match status" value="1"/>
</dbReference>
<keyword evidence="4" id="KW-1185">Reference proteome</keyword>
<dbReference type="PRINTS" id="PR00080">
    <property type="entry name" value="SDRFAMILY"/>
</dbReference>
<name>A0ABZ1ICY2_9PSEU</name>
<evidence type="ECO:0000256" key="2">
    <source>
        <dbReference type="RuleBase" id="RU000363"/>
    </source>
</evidence>